<dbReference type="Gene3D" id="3.40.50.1240">
    <property type="entry name" value="Phosphoglycerate mutase-like"/>
    <property type="match status" value="1"/>
</dbReference>
<reference evidence="3" key="1">
    <citation type="journal article" date="2019" name="Int. J. Syst. Evol. Microbiol.">
        <title>The Global Catalogue of Microorganisms (GCM) 10K type strain sequencing project: providing services to taxonomists for standard genome sequencing and annotation.</title>
        <authorList>
            <consortium name="The Broad Institute Genomics Platform"/>
            <consortium name="The Broad Institute Genome Sequencing Center for Infectious Disease"/>
            <person name="Wu L."/>
            <person name="Ma J."/>
        </authorList>
    </citation>
    <scope>NUCLEOTIDE SEQUENCE [LARGE SCALE GENOMIC DNA]</scope>
    <source>
        <strain evidence="3">KACC 11299</strain>
    </source>
</reference>
<evidence type="ECO:0000313" key="2">
    <source>
        <dbReference type="EMBL" id="MFC5602332.1"/>
    </source>
</evidence>
<dbReference type="EC" id="3.1.3.-" evidence="2"/>
<dbReference type="SUPFAM" id="SSF53254">
    <property type="entry name" value="Phosphoglycerate mutase-like"/>
    <property type="match status" value="1"/>
</dbReference>
<keyword evidence="3" id="KW-1185">Reference proteome</keyword>
<name>A0ABW0TU87_9BACL</name>
<accession>A0ABW0TU87</accession>
<dbReference type="EMBL" id="JBHSNP010000008">
    <property type="protein sequence ID" value="MFC5602332.1"/>
    <property type="molecule type" value="Genomic_DNA"/>
</dbReference>
<comment type="caution">
    <text evidence="2">The sequence shown here is derived from an EMBL/GenBank/DDBJ whole genome shotgun (WGS) entry which is preliminary data.</text>
</comment>
<dbReference type="GO" id="GO:0016787">
    <property type="term" value="F:hydrolase activity"/>
    <property type="evidence" value="ECO:0007669"/>
    <property type="project" value="UniProtKB-KW"/>
</dbReference>
<evidence type="ECO:0000256" key="1">
    <source>
        <dbReference type="ARBA" id="ARBA00022801"/>
    </source>
</evidence>
<sequence length="199" mass="22501">MVILTTIGFVRHGVTAWNKEGRAQGSSDVPLDDEGIEMAERVAERLYKEQWDVIYTSHLIRAKKTAEIIAAKMPDMELIEDARLREISGGLIEGTTEAERIEKWGEDWRQQDMGFETHESIVSRGMESIEDIKNKHAGKRVLVVSHGGLIKRLLQELITDTKYDANLDNTSLTIVELKDDQNSCELFNCTAHLQMSAES</sequence>
<dbReference type="Proteomes" id="UP001596071">
    <property type="component" value="Unassembled WGS sequence"/>
</dbReference>
<dbReference type="RefSeq" id="WP_381442303.1">
    <property type="nucleotide sequence ID" value="NZ_JBHSNP010000008.1"/>
</dbReference>
<evidence type="ECO:0000313" key="3">
    <source>
        <dbReference type="Proteomes" id="UP001596071"/>
    </source>
</evidence>
<proteinExistence type="predicted"/>
<dbReference type="PANTHER" id="PTHR46517:SF1">
    <property type="entry name" value="FRUCTOSE-2,6-BISPHOSPHATASE TIGAR"/>
    <property type="match status" value="1"/>
</dbReference>
<dbReference type="SMART" id="SM00855">
    <property type="entry name" value="PGAM"/>
    <property type="match status" value="1"/>
</dbReference>
<organism evidence="2 3">
    <name type="scientific">Sporosarcina koreensis</name>
    <dbReference type="NCBI Taxonomy" id="334735"/>
    <lineage>
        <taxon>Bacteria</taxon>
        <taxon>Bacillati</taxon>
        <taxon>Bacillota</taxon>
        <taxon>Bacilli</taxon>
        <taxon>Bacillales</taxon>
        <taxon>Caryophanaceae</taxon>
        <taxon>Sporosarcina</taxon>
    </lineage>
</organism>
<dbReference type="CDD" id="cd07067">
    <property type="entry name" value="HP_PGM_like"/>
    <property type="match status" value="1"/>
</dbReference>
<dbReference type="InterPro" id="IPR029033">
    <property type="entry name" value="His_PPase_superfam"/>
</dbReference>
<keyword evidence="1 2" id="KW-0378">Hydrolase</keyword>
<protein>
    <submittedName>
        <fullName evidence="2">Histidine phosphatase family protein</fullName>
        <ecNumber evidence="2">3.1.3.-</ecNumber>
    </submittedName>
</protein>
<gene>
    <name evidence="2" type="ORF">ACFPTP_03600</name>
</gene>
<dbReference type="Pfam" id="PF00300">
    <property type="entry name" value="His_Phos_1"/>
    <property type="match status" value="1"/>
</dbReference>
<dbReference type="InterPro" id="IPR013078">
    <property type="entry name" value="His_Pase_superF_clade-1"/>
</dbReference>
<dbReference type="PANTHER" id="PTHR46517">
    <property type="entry name" value="FRUCTOSE-2,6-BISPHOSPHATASE TIGAR"/>
    <property type="match status" value="1"/>
</dbReference>
<dbReference type="InterPro" id="IPR051695">
    <property type="entry name" value="Phosphoglycerate_Mutase"/>
</dbReference>